<evidence type="ECO:0000313" key="2">
    <source>
        <dbReference type="Proteomes" id="UP001479933"/>
    </source>
</evidence>
<proteinExistence type="predicted"/>
<organism evidence="1 2">
    <name type="scientific">Gordonia hydrophobica</name>
    <dbReference type="NCBI Taxonomy" id="40516"/>
    <lineage>
        <taxon>Bacteria</taxon>
        <taxon>Bacillati</taxon>
        <taxon>Actinomycetota</taxon>
        <taxon>Actinomycetes</taxon>
        <taxon>Mycobacteriales</taxon>
        <taxon>Gordoniaceae</taxon>
        <taxon>Gordonia</taxon>
    </lineage>
</organism>
<reference evidence="1 2" key="1">
    <citation type="journal article" date="2023" name="Virus Evol.">
        <title>Computational host range prediction-The good, the bad, and the ugly.</title>
        <authorList>
            <person name="Howell A.A."/>
            <person name="Versoza C.J."/>
            <person name="Pfeifer S.P."/>
        </authorList>
    </citation>
    <scope>NUCLEOTIDE SEQUENCE [LARGE SCALE GENOMIC DNA]</scope>
    <source>
        <strain evidence="1 2">1610/1b</strain>
    </source>
</reference>
<dbReference type="Proteomes" id="UP001479933">
    <property type="component" value="Chromosome"/>
</dbReference>
<keyword evidence="2" id="KW-1185">Reference proteome</keyword>
<gene>
    <name evidence="1" type="ORF">RVF87_10210</name>
</gene>
<dbReference type="EMBL" id="CP136137">
    <property type="protein sequence ID" value="WYY09405.1"/>
    <property type="molecule type" value="Genomic_DNA"/>
</dbReference>
<name>A0ABZ2U6R5_9ACTN</name>
<sequence>MKNATLTPTDIPLLVLGDDDVAAVARDLSAQGLPMAVVGSDYASVVPFMTGRRIGYTVALVADVDDPIQLADVLSRVESRLGPVTRTVR</sequence>
<dbReference type="RefSeq" id="WP_066163379.1">
    <property type="nucleotide sequence ID" value="NZ_CP136137.1"/>
</dbReference>
<evidence type="ECO:0000313" key="1">
    <source>
        <dbReference type="EMBL" id="WYY09405.1"/>
    </source>
</evidence>
<accession>A0ABZ2U6R5</accession>
<protein>
    <submittedName>
        <fullName evidence="1">Uncharacterized protein</fullName>
    </submittedName>
</protein>